<comment type="caution">
    <text evidence="1">The sequence shown here is derived from an EMBL/GenBank/DDBJ whole genome shotgun (WGS) entry which is preliminary data.</text>
</comment>
<dbReference type="Gene3D" id="3.90.550.20">
    <property type="match status" value="1"/>
</dbReference>
<protein>
    <submittedName>
        <fullName evidence="1">Uncharacterized protein</fullName>
    </submittedName>
</protein>
<evidence type="ECO:0000313" key="2">
    <source>
        <dbReference type="Proteomes" id="UP000823638"/>
    </source>
</evidence>
<dbReference type="SUPFAM" id="SSF53448">
    <property type="entry name" value="Nucleotide-diphospho-sugar transferases"/>
    <property type="match status" value="1"/>
</dbReference>
<organism evidence="1 2">
    <name type="scientific">Candidatus Gallitreponema excrementavium</name>
    <dbReference type="NCBI Taxonomy" id="2840840"/>
    <lineage>
        <taxon>Bacteria</taxon>
        <taxon>Pseudomonadati</taxon>
        <taxon>Spirochaetota</taxon>
        <taxon>Spirochaetia</taxon>
        <taxon>Spirochaetales</taxon>
        <taxon>Candidatus Gallitreponema</taxon>
    </lineage>
</organism>
<dbReference type="Pfam" id="PF04488">
    <property type="entry name" value="Gly_transf_sug"/>
    <property type="match status" value="1"/>
</dbReference>
<dbReference type="InterPro" id="IPR007577">
    <property type="entry name" value="GlycoTrfase_DXD_sugar-bd_CS"/>
</dbReference>
<proteinExistence type="predicted"/>
<sequence length="323" mass="38888">MILTKIKNKIRIIKNKKIKPDRIKIKSEYTNLKHLETSDLYFNNEFALKYLKDNLHAEILNNKEKKTIYHCYWYGLITEKQIFSIKSALLTQKNAEIWLWIDTDTWKVNINNPFINLLKGKITVKEYNPKEEISDTQFNKLKRNFLIRDDLALRSDAFRMLVLSKYKGLYFDLDILFLRDFTPLFNNKGFLYQWEQESYGNSAILYLKDEQLINNLSQNCIKKNTFIPWIAFYYGTPEIKDLTVLPCAFFDPIWNITDEKAYNYPITKFEDFFKKTDCNIKSMSDFFPGCYTYHWHNLWKNKIEEDSLFDIFDKELNEKLEIK</sequence>
<reference evidence="1" key="1">
    <citation type="submission" date="2020-10" db="EMBL/GenBank/DDBJ databases">
        <authorList>
            <person name="Gilroy R."/>
        </authorList>
    </citation>
    <scope>NUCLEOTIDE SEQUENCE</scope>
    <source>
        <strain evidence="1">10532</strain>
    </source>
</reference>
<name>A0A9D9HRR6_9SPIR</name>
<reference evidence="1" key="2">
    <citation type="journal article" date="2021" name="PeerJ">
        <title>Extensive microbial diversity within the chicken gut microbiome revealed by metagenomics and culture.</title>
        <authorList>
            <person name="Gilroy R."/>
            <person name="Ravi A."/>
            <person name="Getino M."/>
            <person name="Pursley I."/>
            <person name="Horton D.L."/>
            <person name="Alikhan N.F."/>
            <person name="Baker D."/>
            <person name="Gharbi K."/>
            <person name="Hall N."/>
            <person name="Watson M."/>
            <person name="Adriaenssens E.M."/>
            <person name="Foster-Nyarko E."/>
            <person name="Jarju S."/>
            <person name="Secka A."/>
            <person name="Antonio M."/>
            <person name="Oren A."/>
            <person name="Chaudhuri R.R."/>
            <person name="La Ragione R."/>
            <person name="Hildebrand F."/>
            <person name="Pallen M.J."/>
        </authorList>
    </citation>
    <scope>NUCLEOTIDE SEQUENCE</scope>
    <source>
        <strain evidence="1">10532</strain>
    </source>
</reference>
<gene>
    <name evidence="1" type="ORF">IAA81_10600</name>
</gene>
<dbReference type="EMBL" id="JADIMM010000117">
    <property type="protein sequence ID" value="MBO8458653.1"/>
    <property type="molecule type" value="Genomic_DNA"/>
</dbReference>
<dbReference type="Proteomes" id="UP000823638">
    <property type="component" value="Unassembled WGS sequence"/>
</dbReference>
<dbReference type="AlphaFoldDB" id="A0A9D9HRR6"/>
<accession>A0A9D9HRR6</accession>
<evidence type="ECO:0000313" key="1">
    <source>
        <dbReference type="EMBL" id="MBO8458653.1"/>
    </source>
</evidence>
<dbReference type="InterPro" id="IPR029044">
    <property type="entry name" value="Nucleotide-diphossugar_trans"/>
</dbReference>